<accession>A0ABS9W6E0</accession>
<dbReference type="EMBL" id="JALBUU010000016">
    <property type="protein sequence ID" value="MCI0754867.1"/>
    <property type="molecule type" value="Genomic_DNA"/>
</dbReference>
<gene>
    <name evidence="1" type="ORF">MON41_14090</name>
</gene>
<proteinExistence type="predicted"/>
<comment type="caution">
    <text evidence="1">The sequence shown here is derived from an EMBL/GenBank/DDBJ whole genome shotgun (WGS) entry which is preliminary data.</text>
</comment>
<reference evidence="1 2" key="1">
    <citation type="submission" date="2022-03" db="EMBL/GenBank/DDBJ databases">
        <title>Complete genome analysis of Roseomonas KG 17.1 : a prolific producer of plant growth promoters.</title>
        <authorList>
            <person name="Saadouli I."/>
            <person name="Najjari A."/>
            <person name="Mosbah A."/>
            <person name="Ouzari H.I."/>
        </authorList>
    </citation>
    <scope>NUCLEOTIDE SEQUENCE [LARGE SCALE GENOMIC DNA]</scope>
    <source>
        <strain evidence="1 2">KG17-1</strain>
    </source>
</reference>
<protein>
    <submittedName>
        <fullName evidence="1">Uncharacterized protein</fullName>
    </submittedName>
</protein>
<name>A0ABS9W6E0_9PROT</name>
<sequence>MTQFIPFSRDQAFLLPPDAKDWLPADDVAHFVSVGRPRHGIDPEKW</sequence>
<evidence type="ECO:0000313" key="1">
    <source>
        <dbReference type="EMBL" id="MCI0754867.1"/>
    </source>
</evidence>
<evidence type="ECO:0000313" key="2">
    <source>
        <dbReference type="Proteomes" id="UP001201985"/>
    </source>
</evidence>
<keyword evidence="2" id="KW-1185">Reference proteome</keyword>
<organism evidence="1 2">
    <name type="scientific">Teichococcus vastitatis</name>
    <dbReference type="NCBI Taxonomy" id="2307076"/>
    <lineage>
        <taxon>Bacteria</taxon>
        <taxon>Pseudomonadati</taxon>
        <taxon>Pseudomonadota</taxon>
        <taxon>Alphaproteobacteria</taxon>
        <taxon>Acetobacterales</taxon>
        <taxon>Roseomonadaceae</taxon>
        <taxon>Roseomonas</taxon>
    </lineage>
</organism>
<dbReference type="RefSeq" id="WP_241793166.1">
    <property type="nucleotide sequence ID" value="NZ_JALBUU010000016.1"/>
</dbReference>
<dbReference type="Proteomes" id="UP001201985">
    <property type="component" value="Unassembled WGS sequence"/>
</dbReference>